<name>A0AAW2UM17_9LAMI</name>
<evidence type="ECO:0000313" key="3">
    <source>
        <dbReference type="EMBL" id="KAL0416381.1"/>
    </source>
</evidence>
<reference evidence="3" key="2">
    <citation type="journal article" date="2024" name="Plant">
        <title>Genomic evolution and insights into agronomic trait innovations of Sesamum species.</title>
        <authorList>
            <person name="Miao H."/>
            <person name="Wang L."/>
            <person name="Qu L."/>
            <person name="Liu H."/>
            <person name="Sun Y."/>
            <person name="Le M."/>
            <person name="Wang Q."/>
            <person name="Wei S."/>
            <person name="Zheng Y."/>
            <person name="Lin W."/>
            <person name="Duan Y."/>
            <person name="Cao H."/>
            <person name="Xiong S."/>
            <person name="Wang X."/>
            <person name="Wei L."/>
            <person name="Li C."/>
            <person name="Ma Q."/>
            <person name="Ju M."/>
            <person name="Zhao R."/>
            <person name="Li G."/>
            <person name="Mu C."/>
            <person name="Tian Q."/>
            <person name="Mei H."/>
            <person name="Zhang T."/>
            <person name="Gao T."/>
            <person name="Zhang H."/>
        </authorList>
    </citation>
    <scope>NUCLEOTIDE SEQUENCE</scope>
    <source>
        <strain evidence="3">KEN1</strain>
    </source>
</reference>
<feature type="domain" description="DUF4283" evidence="2">
    <location>
        <begin position="305"/>
        <end position="382"/>
    </location>
</feature>
<sequence length="492" mass="54740">MVSKAANLIRFLVTYSNTHDLYLLSIDLDPLSCDPRGVASNGKNSNKKPAQAFKIWSLNGKELKSEVSTKRRHARQNKTKNSVEHGHTEQGKPEIELEIPFEQAKKPDQVSMDVPKVFVIKLSFPKRGRRYGGGRRNAPVDDGEHGGDELNGGEEETAGSFAARLKAAFNTEEFLRLANKVVNDGDKKSMDALNQLKARWERTTGEAPLLMLEAAEKGAAAPSLAPPNPNRRKEVAPSRVITHDVPAPLAGPSPVHRDGIPPMESSSTILNIFIGKAFASVCSPGEAEWRIVVRLMLEMVNAGAHKWETTAVGYFLGRKPPFLQVQAYFRSIWTEVRDVIATINGFFFITFRTRSVMDDAIDGGPWFFRGHPLVLQRWEPGMALCKHSHTQVPVWIKLRHLRVELWMEDGLSTVASGIGKPLYPDSMTKTCTRLDFARVCVMLDYSSTLPKHLVVVTPMEDGSEVLCRVDVEYEWIPSKCTTCRALGHSTAN</sequence>
<reference evidence="3" key="1">
    <citation type="submission" date="2020-06" db="EMBL/GenBank/DDBJ databases">
        <authorList>
            <person name="Li T."/>
            <person name="Hu X."/>
            <person name="Zhang T."/>
            <person name="Song X."/>
            <person name="Zhang H."/>
            <person name="Dai N."/>
            <person name="Sheng W."/>
            <person name="Hou X."/>
            <person name="Wei L."/>
        </authorList>
    </citation>
    <scope>NUCLEOTIDE SEQUENCE</scope>
    <source>
        <strain evidence="3">KEN1</strain>
        <tissue evidence="3">Leaf</tissue>
    </source>
</reference>
<dbReference type="InterPro" id="IPR040256">
    <property type="entry name" value="At4g02000-like"/>
</dbReference>
<feature type="region of interest" description="Disordered" evidence="1">
    <location>
        <begin position="65"/>
        <end position="92"/>
    </location>
</feature>
<protein>
    <recommendedName>
        <fullName evidence="2">DUF4283 domain-containing protein</fullName>
    </recommendedName>
</protein>
<comment type="caution">
    <text evidence="3">The sequence shown here is derived from an EMBL/GenBank/DDBJ whole genome shotgun (WGS) entry which is preliminary data.</text>
</comment>
<feature type="compositionally biased region" description="Basic and acidic residues" evidence="1">
    <location>
        <begin position="138"/>
        <end position="148"/>
    </location>
</feature>
<evidence type="ECO:0000259" key="2">
    <source>
        <dbReference type="Pfam" id="PF14111"/>
    </source>
</evidence>
<proteinExistence type="predicted"/>
<dbReference type="Pfam" id="PF14111">
    <property type="entry name" value="DUF4283"/>
    <property type="match status" value="1"/>
</dbReference>
<organism evidence="3">
    <name type="scientific">Sesamum latifolium</name>
    <dbReference type="NCBI Taxonomy" id="2727402"/>
    <lineage>
        <taxon>Eukaryota</taxon>
        <taxon>Viridiplantae</taxon>
        <taxon>Streptophyta</taxon>
        <taxon>Embryophyta</taxon>
        <taxon>Tracheophyta</taxon>
        <taxon>Spermatophyta</taxon>
        <taxon>Magnoliopsida</taxon>
        <taxon>eudicotyledons</taxon>
        <taxon>Gunneridae</taxon>
        <taxon>Pentapetalae</taxon>
        <taxon>asterids</taxon>
        <taxon>lamiids</taxon>
        <taxon>Lamiales</taxon>
        <taxon>Pedaliaceae</taxon>
        <taxon>Sesamum</taxon>
    </lineage>
</organism>
<evidence type="ECO:0000256" key="1">
    <source>
        <dbReference type="SAM" id="MobiDB-lite"/>
    </source>
</evidence>
<dbReference type="PANTHER" id="PTHR31286">
    <property type="entry name" value="GLYCINE-RICH CELL WALL STRUCTURAL PROTEIN 1.8-LIKE"/>
    <property type="match status" value="1"/>
</dbReference>
<dbReference type="PANTHER" id="PTHR31286:SF165">
    <property type="entry name" value="DUF4283 DOMAIN-CONTAINING PROTEIN"/>
    <property type="match status" value="1"/>
</dbReference>
<feature type="region of interest" description="Disordered" evidence="1">
    <location>
        <begin position="129"/>
        <end position="156"/>
    </location>
</feature>
<dbReference type="InterPro" id="IPR025558">
    <property type="entry name" value="DUF4283"/>
</dbReference>
<feature type="compositionally biased region" description="Basic and acidic residues" evidence="1">
    <location>
        <begin position="81"/>
        <end position="92"/>
    </location>
</feature>
<dbReference type="AlphaFoldDB" id="A0AAW2UM17"/>
<accession>A0AAW2UM17</accession>
<gene>
    <name evidence="3" type="ORF">Slati_3470000</name>
</gene>
<dbReference type="EMBL" id="JACGWN010000012">
    <property type="protein sequence ID" value="KAL0416381.1"/>
    <property type="molecule type" value="Genomic_DNA"/>
</dbReference>